<dbReference type="InterPro" id="IPR001005">
    <property type="entry name" value="SANT/Myb"/>
</dbReference>
<keyword evidence="2" id="KW-0804">Transcription</keyword>
<dbReference type="SUPFAM" id="SSF46689">
    <property type="entry name" value="Homeodomain-like"/>
    <property type="match status" value="1"/>
</dbReference>
<keyword evidence="4" id="KW-0175">Coiled coil</keyword>
<feature type="compositionally biased region" description="Acidic residues" evidence="5">
    <location>
        <begin position="549"/>
        <end position="560"/>
    </location>
</feature>
<dbReference type="AlphaFoldDB" id="A0A7S0PY02"/>
<dbReference type="PANTHER" id="PTHR31442">
    <property type="entry name" value="HOMEODOMAIN-LIKE SUPERFAMILY PROTEIN-RELATED"/>
    <property type="match status" value="1"/>
</dbReference>
<dbReference type="InterPro" id="IPR009057">
    <property type="entry name" value="Homeodomain-like_sf"/>
</dbReference>
<dbReference type="GO" id="GO:0003700">
    <property type="term" value="F:DNA-binding transcription factor activity"/>
    <property type="evidence" value="ECO:0007669"/>
    <property type="project" value="InterPro"/>
</dbReference>
<feature type="coiled-coil region" evidence="4">
    <location>
        <begin position="374"/>
        <end position="401"/>
    </location>
</feature>
<evidence type="ECO:0000256" key="2">
    <source>
        <dbReference type="ARBA" id="ARBA00023163"/>
    </source>
</evidence>
<dbReference type="FunFam" id="1.10.10.60:FF:000007">
    <property type="entry name" value="Two-component response regulator"/>
    <property type="match status" value="1"/>
</dbReference>
<keyword evidence="1" id="KW-0805">Transcription regulation</keyword>
<feature type="domain" description="HTH myb-type" evidence="6">
    <location>
        <begin position="244"/>
        <end position="300"/>
    </location>
</feature>
<evidence type="ECO:0000256" key="4">
    <source>
        <dbReference type="SAM" id="Coils"/>
    </source>
</evidence>
<evidence type="ECO:0000256" key="5">
    <source>
        <dbReference type="SAM" id="MobiDB-lite"/>
    </source>
</evidence>
<sequence>MDTGFGNHGAPATTSGMRASYSCNSLAAAEQLELLMRDAGTTSNRGVCDAAPGSDQSLLFSSGLTGSHERANQSQGMGAHQQQLFMPQGASSAFAGMPFGCGCSGQASTCGPAHHGHDGRGCYGSLPERMDFAQPGLPMPMLQHTADGTGHNVRQLDGTQQQLANSLQHSSLLANQLGHPQLNSSMTRHLQSGIAQQLGNTASPLQSLLFAGANALGPGNAMPNSAGAGMGAVGVDVNNEPQQKRRFVWTPDLHNRFEQACKMLGLDNAKPKSILRLMNVEGLTKANIKSHLQKYRCMVQKRDAANTATDAIDHDDDDGIMGSEISPAADEAAVNGETTFKIDIGESTQLPQSHSGPACLDDKRLLAEGETSVQRNLELQAENLMAQMELQEQLSKQLTIQKRLEAELEVMVHSPSAGEKASGTTVKFSEILSLKNKLQTELQDHLSMQRDQLQQLHRVVLPAISGDGDAPSENAQSTVESSDAEAAVAADEAAQLAQLAQLAQAEPEANGLAGSTHGYEAVRASCDAVCTALETVEYAEAASAAFVEAEAEADDADASAEAEAIPMGDADGGEGEEEEEEEEKEA</sequence>
<dbReference type="InterPro" id="IPR006447">
    <property type="entry name" value="Myb_dom_plants"/>
</dbReference>
<accession>A0A7S0PY02</accession>
<organism evidence="7">
    <name type="scientific">Coccolithus braarudii</name>
    <dbReference type="NCBI Taxonomy" id="221442"/>
    <lineage>
        <taxon>Eukaryota</taxon>
        <taxon>Haptista</taxon>
        <taxon>Haptophyta</taxon>
        <taxon>Prymnesiophyceae</taxon>
        <taxon>Coccolithales</taxon>
        <taxon>Coccolithaceae</taxon>
        <taxon>Coccolithus</taxon>
    </lineage>
</organism>
<dbReference type="Gene3D" id="1.10.10.60">
    <property type="entry name" value="Homeodomain-like"/>
    <property type="match status" value="1"/>
</dbReference>
<dbReference type="NCBIfam" id="TIGR01557">
    <property type="entry name" value="myb_SHAQKYF"/>
    <property type="match status" value="1"/>
</dbReference>
<reference evidence="7" key="1">
    <citation type="submission" date="2021-01" db="EMBL/GenBank/DDBJ databases">
        <authorList>
            <person name="Corre E."/>
            <person name="Pelletier E."/>
            <person name="Niang G."/>
            <person name="Scheremetjew M."/>
            <person name="Finn R."/>
            <person name="Kale V."/>
            <person name="Holt S."/>
            <person name="Cochrane G."/>
            <person name="Meng A."/>
            <person name="Brown T."/>
            <person name="Cohen L."/>
        </authorList>
    </citation>
    <scope>NUCLEOTIDE SEQUENCE</scope>
    <source>
        <strain evidence="7">PLY182g</strain>
    </source>
</reference>
<dbReference type="GO" id="GO:0003677">
    <property type="term" value="F:DNA binding"/>
    <property type="evidence" value="ECO:0007669"/>
    <property type="project" value="InterPro"/>
</dbReference>
<keyword evidence="3" id="KW-0539">Nucleus</keyword>
<evidence type="ECO:0000259" key="6">
    <source>
        <dbReference type="PROSITE" id="PS51294"/>
    </source>
</evidence>
<evidence type="ECO:0000256" key="1">
    <source>
        <dbReference type="ARBA" id="ARBA00023015"/>
    </source>
</evidence>
<dbReference type="PANTHER" id="PTHR31442:SF29">
    <property type="entry name" value="HOMEODOMAIN-LIKE SUPERFAMILY PROTEIN"/>
    <property type="match status" value="1"/>
</dbReference>
<feature type="compositionally biased region" description="Acidic residues" evidence="5">
    <location>
        <begin position="571"/>
        <end position="586"/>
    </location>
</feature>
<name>A0A7S0PY02_9EUKA</name>
<dbReference type="InterPro" id="IPR044841">
    <property type="entry name" value="LUX/BOA-like"/>
</dbReference>
<gene>
    <name evidence="7" type="ORF">CPEL01642_LOCUS5821</name>
</gene>
<proteinExistence type="predicted"/>
<evidence type="ECO:0000256" key="3">
    <source>
        <dbReference type="ARBA" id="ARBA00023242"/>
    </source>
</evidence>
<dbReference type="Pfam" id="PF00249">
    <property type="entry name" value="Myb_DNA-binding"/>
    <property type="match status" value="1"/>
</dbReference>
<feature type="region of interest" description="Disordered" evidence="5">
    <location>
        <begin position="549"/>
        <end position="586"/>
    </location>
</feature>
<dbReference type="EMBL" id="HBEY01012113">
    <property type="protein sequence ID" value="CAD8602488.1"/>
    <property type="molecule type" value="Transcribed_RNA"/>
</dbReference>
<evidence type="ECO:0000313" key="7">
    <source>
        <dbReference type="EMBL" id="CAD8602488.1"/>
    </source>
</evidence>
<protein>
    <recommendedName>
        <fullName evidence="6">HTH myb-type domain-containing protein</fullName>
    </recommendedName>
</protein>
<dbReference type="InterPro" id="IPR017930">
    <property type="entry name" value="Myb_dom"/>
</dbReference>
<dbReference type="PROSITE" id="PS51294">
    <property type="entry name" value="HTH_MYB"/>
    <property type="match status" value="1"/>
</dbReference>